<name>A0A212PY09_9CHLR</name>
<evidence type="ECO:0000313" key="1">
    <source>
        <dbReference type="EMBL" id="SNB51879.1"/>
    </source>
</evidence>
<reference evidence="2" key="1">
    <citation type="submission" date="2017-06" db="EMBL/GenBank/DDBJ databases">
        <authorList>
            <person name="Varghese N."/>
            <person name="Submissions S."/>
        </authorList>
    </citation>
    <scope>NUCLEOTIDE SEQUENCE [LARGE SCALE GENOMIC DNA]</scope>
    <source>
        <strain evidence="2">JAD2</strain>
    </source>
</reference>
<gene>
    <name evidence="1" type="ORF">SAMN02746019_00022040</name>
</gene>
<protein>
    <submittedName>
        <fullName evidence="1">Uncharacterized protein</fullName>
    </submittedName>
</protein>
<dbReference type="RefSeq" id="WP_088569990.1">
    <property type="nucleotide sequence ID" value="NZ_FYEK01000003.1"/>
</dbReference>
<dbReference type="OrthoDB" id="3078448at2"/>
<proteinExistence type="predicted"/>
<dbReference type="AlphaFoldDB" id="A0A212PY09"/>
<dbReference type="InParanoid" id="A0A212PY09"/>
<dbReference type="Proteomes" id="UP000197025">
    <property type="component" value="Unassembled WGS sequence"/>
</dbReference>
<organism evidence="1 2">
    <name type="scientific">Thermoflexus hugenholtzii JAD2</name>
    <dbReference type="NCBI Taxonomy" id="877466"/>
    <lineage>
        <taxon>Bacteria</taxon>
        <taxon>Bacillati</taxon>
        <taxon>Chloroflexota</taxon>
        <taxon>Thermoflexia</taxon>
        <taxon>Thermoflexales</taxon>
        <taxon>Thermoflexaceae</taxon>
        <taxon>Thermoflexus</taxon>
    </lineage>
</organism>
<evidence type="ECO:0000313" key="2">
    <source>
        <dbReference type="Proteomes" id="UP000197025"/>
    </source>
</evidence>
<sequence length="95" mass="11347">MEAVGLLRKIAQELQLTEEDLIRQGLRAFLEQRIRELRAEWIEITGRYGVAGVEEMEARYREGTLKEADTWRDLQRLDRLEYQIEQLQRLLETLS</sequence>
<dbReference type="EMBL" id="FYEK01000003">
    <property type="protein sequence ID" value="SNB51879.1"/>
    <property type="molecule type" value="Genomic_DNA"/>
</dbReference>
<accession>A0A212PY09</accession>
<keyword evidence="2" id="KW-1185">Reference proteome</keyword>